<dbReference type="RefSeq" id="XP_028518398.1">
    <property type="nucleotide sequence ID" value="XM_028662597.1"/>
</dbReference>
<dbReference type="GO" id="GO:0006508">
    <property type="term" value="P:proteolysis"/>
    <property type="evidence" value="ECO:0007669"/>
    <property type="project" value="UniProtKB-KW"/>
</dbReference>
<dbReference type="InterPro" id="IPR009003">
    <property type="entry name" value="Peptidase_S1_PA"/>
</dbReference>
<name>A0A913YTK2_EXADI</name>
<keyword evidence="4" id="KW-1015">Disulfide bond</keyword>
<dbReference type="OrthoDB" id="10059102at2759"/>
<feature type="domain" description="Peptidase S1" evidence="7">
    <location>
        <begin position="398"/>
        <end position="634"/>
    </location>
</feature>
<reference evidence="8" key="1">
    <citation type="submission" date="2022-11" db="UniProtKB">
        <authorList>
            <consortium name="EnsemblMetazoa"/>
        </authorList>
    </citation>
    <scope>IDENTIFICATION</scope>
</reference>
<evidence type="ECO:0000256" key="5">
    <source>
        <dbReference type="RuleBase" id="RU363034"/>
    </source>
</evidence>
<evidence type="ECO:0000259" key="7">
    <source>
        <dbReference type="PROSITE" id="PS50240"/>
    </source>
</evidence>
<dbReference type="SMART" id="SM00020">
    <property type="entry name" value="Tryp_SPc"/>
    <property type="match status" value="2"/>
</dbReference>
<dbReference type="Pfam" id="PF00089">
    <property type="entry name" value="Trypsin"/>
    <property type="match status" value="2"/>
</dbReference>
<dbReference type="PRINTS" id="PR00722">
    <property type="entry name" value="CHYMOTRYPSIN"/>
</dbReference>
<dbReference type="PROSITE" id="PS50240">
    <property type="entry name" value="TRYPSIN_DOM"/>
    <property type="match status" value="2"/>
</dbReference>
<dbReference type="AlphaFoldDB" id="A0A913YTK2"/>
<protein>
    <recommendedName>
        <fullName evidence="7">Peptidase S1 domain-containing protein</fullName>
    </recommendedName>
</protein>
<dbReference type="CDD" id="cd00190">
    <property type="entry name" value="Tryp_SPc"/>
    <property type="match status" value="2"/>
</dbReference>
<organism evidence="8 9">
    <name type="scientific">Exaiptasia diaphana</name>
    <name type="common">Tropical sea anemone</name>
    <name type="synonym">Aiptasia pulchella</name>
    <dbReference type="NCBI Taxonomy" id="2652724"/>
    <lineage>
        <taxon>Eukaryota</taxon>
        <taxon>Metazoa</taxon>
        <taxon>Cnidaria</taxon>
        <taxon>Anthozoa</taxon>
        <taxon>Hexacorallia</taxon>
        <taxon>Actiniaria</taxon>
        <taxon>Aiptasiidae</taxon>
        <taxon>Exaiptasia</taxon>
    </lineage>
</organism>
<evidence type="ECO:0000256" key="1">
    <source>
        <dbReference type="ARBA" id="ARBA00022670"/>
    </source>
</evidence>
<keyword evidence="1 5" id="KW-0645">Protease</keyword>
<dbReference type="PROSITE" id="PS00135">
    <property type="entry name" value="TRYPSIN_SER"/>
    <property type="match status" value="1"/>
</dbReference>
<dbReference type="FunFam" id="2.40.10.10:FF:000003">
    <property type="entry name" value="Transmembrane serine protease 3"/>
    <property type="match status" value="2"/>
</dbReference>
<dbReference type="PANTHER" id="PTHR24252">
    <property type="entry name" value="ACROSIN-RELATED"/>
    <property type="match status" value="1"/>
</dbReference>
<dbReference type="GO" id="GO:0004252">
    <property type="term" value="F:serine-type endopeptidase activity"/>
    <property type="evidence" value="ECO:0007669"/>
    <property type="project" value="InterPro"/>
</dbReference>
<accession>A0A913YTK2</accession>
<dbReference type="EnsemblMetazoa" id="XM_028662597.1">
    <property type="protein sequence ID" value="XP_028518398.1"/>
    <property type="gene ID" value="LOC110250443"/>
</dbReference>
<dbReference type="PANTHER" id="PTHR24252:SF7">
    <property type="entry name" value="HYALIN"/>
    <property type="match status" value="1"/>
</dbReference>
<evidence type="ECO:0000256" key="2">
    <source>
        <dbReference type="ARBA" id="ARBA00022801"/>
    </source>
</evidence>
<feature type="chain" id="PRO_5037457118" description="Peptidase S1 domain-containing protein" evidence="6">
    <location>
        <begin position="29"/>
        <end position="636"/>
    </location>
</feature>
<dbReference type="GeneID" id="110250443"/>
<dbReference type="Gene3D" id="2.40.10.10">
    <property type="entry name" value="Trypsin-like serine proteases"/>
    <property type="match status" value="2"/>
</dbReference>
<dbReference type="PROSITE" id="PS00134">
    <property type="entry name" value="TRYPSIN_HIS"/>
    <property type="match status" value="2"/>
</dbReference>
<dbReference type="KEGG" id="epa:110250443"/>
<dbReference type="SUPFAM" id="SSF50494">
    <property type="entry name" value="Trypsin-like serine proteases"/>
    <property type="match status" value="2"/>
</dbReference>
<keyword evidence="3 5" id="KW-0720">Serine protease</keyword>
<keyword evidence="9" id="KW-1185">Reference proteome</keyword>
<feature type="signal peptide" evidence="6">
    <location>
        <begin position="1"/>
        <end position="28"/>
    </location>
</feature>
<evidence type="ECO:0000256" key="3">
    <source>
        <dbReference type="ARBA" id="ARBA00022825"/>
    </source>
</evidence>
<keyword evidence="6" id="KW-0732">Signal</keyword>
<dbReference type="InterPro" id="IPR001254">
    <property type="entry name" value="Trypsin_dom"/>
</dbReference>
<feature type="domain" description="Peptidase S1" evidence="7">
    <location>
        <begin position="43"/>
        <end position="285"/>
    </location>
</feature>
<evidence type="ECO:0000313" key="8">
    <source>
        <dbReference type="EnsemblMetazoa" id="XP_028518398.1"/>
    </source>
</evidence>
<dbReference type="InterPro" id="IPR018114">
    <property type="entry name" value="TRYPSIN_HIS"/>
</dbReference>
<evidence type="ECO:0000256" key="4">
    <source>
        <dbReference type="ARBA" id="ARBA00023157"/>
    </source>
</evidence>
<proteinExistence type="predicted"/>
<sequence>MFLKKSKFHEIKFAALLMFVGALCLAEAEEIECGTKGKGNERIVGGEIAKKGAWPWQISIKRKWGSHFCGGSIIKPNWIVTAAHCFQPNPSPRNYQVIAGEHNINRNEGDEQIMNIKKIIKHPNYNESKDPTYDYDIALMKLKNNITYNDKVRPICLQTRRFPVGTECSISGWGNLKEKKEGERRKSPSKLHQAKAPLVSNSDCRKAYRHYLSYLSPRMLCAGYAEGGISTCQGDSGGPLACKNRSGIWELTGVVSWAVGCARKDKYTVFSNMDELNDWVKDTMAANNYNFTRFTVFTRLKDCRWLEKSVLSWTSKSFMSRPLVNGLRHESHSVSSVLLLIKDQATTFSSKSKFEMKFFVIALLMLLGALCVAAEEGTTPEITEEIECGTKGKGNDRVVDGDIATKGSHPWQISIKRRGDQGFSHFCGGSIIKSNWIITAAHCFKNNPTPADYKVTAGEFNLGEDEGDEQDMDIDKIINHPDFDRSISSRDFDIALLKLKTNIRYDENVRPICLPSERFPPGTECTVSGWGKLNEENSEMPSRLRQAVVPLVSQEDCERAYRGINSRMLCAGFPQGGTDSCNYDSGGPLVCKNKSGVWEQVGVVSFGKGCARPRKFHVYAKIEEYKDWIQKTVAKN</sequence>
<dbReference type="InterPro" id="IPR033116">
    <property type="entry name" value="TRYPSIN_SER"/>
</dbReference>
<dbReference type="InterPro" id="IPR001314">
    <property type="entry name" value="Peptidase_S1A"/>
</dbReference>
<dbReference type="Proteomes" id="UP000887567">
    <property type="component" value="Unplaced"/>
</dbReference>
<dbReference type="InterPro" id="IPR043504">
    <property type="entry name" value="Peptidase_S1_PA_chymotrypsin"/>
</dbReference>
<dbReference type="OMA" id="FPPGERC"/>
<keyword evidence="2 5" id="KW-0378">Hydrolase</keyword>
<evidence type="ECO:0000313" key="9">
    <source>
        <dbReference type="Proteomes" id="UP000887567"/>
    </source>
</evidence>
<evidence type="ECO:0000256" key="6">
    <source>
        <dbReference type="SAM" id="SignalP"/>
    </source>
</evidence>